<keyword evidence="2" id="KW-0106">Calcium</keyword>
<evidence type="ECO:0000256" key="3">
    <source>
        <dbReference type="SAM" id="MobiDB-lite"/>
    </source>
</evidence>
<feature type="region of interest" description="Disordered" evidence="3">
    <location>
        <begin position="1"/>
        <end position="30"/>
    </location>
</feature>
<keyword evidence="1" id="KW-0479">Metal-binding</keyword>
<dbReference type="PANTHER" id="PTHR45911">
    <property type="entry name" value="C2 DOMAIN-CONTAINING PROTEIN"/>
    <property type="match status" value="1"/>
</dbReference>
<dbReference type="AlphaFoldDB" id="A0A7S1RHW8"/>
<dbReference type="PROSITE" id="PS50004">
    <property type="entry name" value="C2"/>
    <property type="match status" value="1"/>
</dbReference>
<evidence type="ECO:0000256" key="2">
    <source>
        <dbReference type="ARBA" id="ARBA00022837"/>
    </source>
</evidence>
<evidence type="ECO:0000259" key="4">
    <source>
        <dbReference type="PROSITE" id="PS50004"/>
    </source>
</evidence>
<evidence type="ECO:0000313" key="5">
    <source>
        <dbReference type="EMBL" id="CAD9166881.1"/>
    </source>
</evidence>
<dbReference type="GO" id="GO:0016020">
    <property type="term" value="C:membrane"/>
    <property type="evidence" value="ECO:0007669"/>
    <property type="project" value="TreeGrafter"/>
</dbReference>
<dbReference type="PANTHER" id="PTHR45911:SF4">
    <property type="entry name" value="MULTIPLE C2 AND TRANSMEMBRANE DOMAIN-CONTAINING PROTEIN"/>
    <property type="match status" value="1"/>
</dbReference>
<dbReference type="CDD" id="cd00030">
    <property type="entry name" value="C2"/>
    <property type="match status" value="1"/>
</dbReference>
<feature type="compositionally biased region" description="Low complexity" evidence="3">
    <location>
        <begin position="1"/>
        <end position="14"/>
    </location>
</feature>
<evidence type="ECO:0000256" key="1">
    <source>
        <dbReference type="ARBA" id="ARBA00022723"/>
    </source>
</evidence>
<feature type="compositionally biased region" description="Polar residues" evidence="3">
    <location>
        <begin position="15"/>
        <end position="30"/>
    </location>
</feature>
<feature type="domain" description="C2" evidence="4">
    <location>
        <begin position="11"/>
        <end position="139"/>
    </location>
</feature>
<gene>
    <name evidence="5" type="ORF">ACAT0790_LOCUS43649</name>
</gene>
<dbReference type="Pfam" id="PF00168">
    <property type="entry name" value="C2"/>
    <property type="match status" value="1"/>
</dbReference>
<dbReference type="SUPFAM" id="SSF49562">
    <property type="entry name" value="C2 domain (Calcium/lipid-binding domain, CaLB)"/>
    <property type="match status" value="1"/>
</dbReference>
<name>A0A7S1RHW8_ALECA</name>
<dbReference type="InterPro" id="IPR000008">
    <property type="entry name" value="C2_dom"/>
</dbReference>
<dbReference type="InterPro" id="IPR035892">
    <property type="entry name" value="C2_domain_sf"/>
</dbReference>
<dbReference type="Gene3D" id="2.60.40.150">
    <property type="entry name" value="C2 domain"/>
    <property type="match status" value="1"/>
</dbReference>
<organism evidence="5">
    <name type="scientific">Alexandrium catenella</name>
    <name type="common">Red tide dinoflagellate</name>
    <name type="synonym">Gonyaulax catenella</name>
    <dbReference type="NCBI Taxonomy" id="2925"/>
    <lineage>
        <taxon>Eukaryota</taxon>
        <taxon>Sar</taxon>
        <taxon>Alveolata</taxon>
        <taxon>Dinophyceae</taxon>
        <taxon>Gonyaulacales</taxon>
        <taxon>Pyrocystaceae</taxon>
        <taxon>Alexandrium</taxon>
    </lineage>
</organism>
<proteinExistence type="predicted"/>
<protein>
    <recommendedName>
        <fullName evidence="4">C2 domain-containing protein</fullName>
    </recommendedName>
</protein>
<dbReference type="SMART" id="SM00239">
    <property type="entry name" value="C2"/>
    <property type="match status" value="1"/>
</dbReference>
<dbReference type="EMBL" id="HBGE01072849">
    <property type="protein sequence ID" value="CAD9166881.1"/>
    <property type="molecule type" value="Transcribed_RNA"/>
</dbReference>
<dbReference type="GO" id="GO:0005509">
    <property type="term" value="F:calcium ion binding"/>
    <property type="evidence" value="ECO:0007669"/>
    <property type="project" value="TreeGrafter"/>
</dbReference>
<reference evidence="5" key="1">
    <citation type="submission" date="2021-01" db="EMBL/GenBank/DDBJ databases">
        <authorList>
            <person name="Corre E."/>
            <person name="Pelletier E."/>
            <person name="Niang G."/>
            <person name="Scheremetjew M."/>
            <person name="Finn R."/>
            <person name="Kale V."/>
            <person name="Holt S."/>
            <person name="Cochrane G."/>
            <person name="Meng A."/>
            <person name="Brown T."/>
            <person name="Cohen L."/>
        </authorList>
    </citation>
    <scope>NUCLEOTIDE SEQUENCE</scope>
    <source>
        <strain evidence="5">OF101</strain>
    </source>
</reference>
<accession>A0A7S1RHW8</accession>
<sequence>MRSGAGPGASRASSKQPSPKTSVQVGPTSQPLKVRIVSARGLRNADWMPGSGKSDVYCVCSIIGKPHMTSRTITCNNTLEPAWNHEAEFEDYQNCDCLQFDLMDKDISFLKKDDHLGRAMLSSSRFYPHGFDGEIPVSDASASSGACLKVFIPPAPPGSSMSVEKMLESVMTAVGEVCAGQQQLRQEVRSLHEEVHRLQSRVDAEVLTVQDVPRDGSLR</sequence>